<gene>
    <name evidence="1" type="ORF">PMIN01_13060</name>
</gene>
<dbReference type="EMBL" id="WJXW01000017">
    <property type="protein sequence ID" value="KAF9729370.1"/>
    <property type="molecule type" value="Genomic_DNA"/>
</dbReference>
<organism evidence="1 2">
    <name type="scientific">Paraphaeosphaeria minitans</name>
    <dbReference type="NCBI Taxonomy" id="565426"/>
    <lineage>
        <taxon>Eukaryota</taxon>
        <taxon>Fungi</taxon>
        <taxon>Dikarya</taxon>
        <taxon>Ascomycota</taxon>
        <taxon>Pezizomycotina</taxon>
        <taxon>Dothideomycetes</taxon>
        <taxon>Pleosporomycetidae</taxon>
        <taxon>Pleosporales</taxon>
        <taxon>Massarineae</taxon>
        <taxon>Didymosphaeriaceae</taxon>
        <taxon>Paraphaeosphaeria</taxon>
    </lineage>
</organism>
<accession>A0A9P6KK29</accession>
<evidence type="ECO:0000313" key="2">
    <source>
        <dbReference type="Proteomes" id="UP000756921"/>
    </source>
</evidence>
<name>A0A9P6KK29_9PLEO</name>
<proteinExistence type="predicted"/>
<evidence type="ECO:0000313" key="1">
    <source>
        <dbReference type="EMBL" id="KAF9729370.1"/>
    </source>
</evidence>
<comment type="caution">
    <text evidence="1">The sequence shown here is derived from an EMBL/GenBank/DDBJ whole genome shotgun (WGS) entry which is preliminary data.</text>
</comment>
<reference evidence="1" key="1">
    <citation type="journal article" date="2020" name="Mol. Plant Microbe Interact.">
        <title>Genome Sequence of the Biocontrol Agent Coniothyrium minitans strain Conio (IMI 134523).</title>
        <authorList>
            <person name="Patel D."/>
            <person name="Shittu T.A."/>
            <person name="Baroncelli R."/>
            <person name="Muthumeenakshi S."/>
            <person name="Osborne T.H."/>
            <person name="Janganan T.K."/>
            <person name="Sreenivasaprasad S."/>
        </authorList>
    </citation>
    <scope>NUCLEOTIDE SEQUENCE</scope>
    <source>
        <strain evidence="1">Conio</strain>
    </source>
</reference>
<protein>
    <submittedName>
        <fullName evidence="1">Uncharacterized protein</fullName>
    </submittedName>
</protein>
<dbReference type="AlphaFoldDB" id="A0A9P6KK29"/>
<sequence>MHGFIKQLHLGPRIWTLPQGNPACSILLALATVAVKTTSSKSRPVQEIEALRCLWKVLFLTAEVRLDGANVGKF</sequence>
<dbReference type="Proteomes" id="UP000756921">
    <property type="component" value="Unassembled WGS sequence"/>
</dbReference>
<keyword evidence="2" id="KW-1185">Reference proteome</keyword>
<dbReference type="OrthoDB" id="10405866at2759"/>